<dbReference type="AlphaFoldDB" id="A0A1M5BDX6"/>
<dbReference type="Pfam" id="PF01841">
    <property type="entry name" value="Transglut_core"/>
    <property type="match status" value="1"/>
</dbReference>
<dbReference type="OrthoDB" id="98874at2"/>
<dbReference type="Proteomes" id="UP000184108">
    <property type="component" value="Unassembled WGS sequence"/>
</dbReference>
<dbReference type="Pfam" id="PF12969">
    <property type="entry name" value="DUF3857"/>
    <property type="match status" value="1"/>
</dbReference>
<dbReference type="Gene3D" id="3.10.620.30">
    <property type="match status" value="1"/>
</dbReference>
<dbReference type="Gene3D" id="2.60.40.3140">
    <property type="match status" value="1"/>
</dbReference>
<accession>A0A1M5BDX6</accession>
<dbReference type="Gene3D" id="2.60.120.1130">
    <property type="match status" value="1"/>
</dbReference>
<reference evidence="6" key="3">
    <citation type="submission" date="2016-11" db="EMBL/GenBank/DDBJ databases">
        <authorList>
            <person name="Varghese N."/>
            <person name="Submissions S."/>
        </authorList>
    </citation>
    <scope>NUCLEOTIDE SEQUENCE [LARGE SCALE GENOMIC DNA]</scope>
    <source>
        <strain evidence="6">YR203</strain>
    </source>
</reference>
<reference evidence="3 5" key="1">
    <citation type="submission" date="2014-07" db="EMBL/GenBank/DDBJ databases">
        <title>Genome of Chryseobacterium vrystaatense LMG 22846.</title>
        <authorList>
            <person name="Pipes S.E."/>
            <person name="Stropko S.J."/>
            <person name="Newman J.D."/>
        </authorList>
    </citation>
    <scope>NUCLEOTIDE SEQUENCE [LARGE SCALE GENOMIC DNA]</scope>
    <source>
        <strain evidence="3 5">LMG 22846</strain>
    </source>
</reference>
<dbReference type="InterPro" id="IPR024618">
    <property type="entry name" value="DUF3857"/>
</dbReference>
<evidence type="ECO:0000313" key="4">
    <source>
        <dbReference type="EMBL" id="SHF40656.1"/>
    </source>
</evidence>
<feature type="domain" description="DUF3857" evidence="2">
    <location>
        <begin position="66"/>
        <end position="229"/>
    </location>
</feature>
<dbReference type="RefSeq" id="WP_034743358.1">
    <property type="nucleotide sequence ID" value="NZ_FQVE01000002.1"/>
</dbReference>
<dbReference type="EMBL" id="FQVE01000002">
    <property type="protein sequence ID" value="SHF40656.1"/>
    <property type="molecule type" value="Genomic_DNA"/>
</dbReference>
<evidence type="ECO:0000313" key="6">
    <source>
        <dbReference type="Proteomes" id="UP000184108"/>
    </source>
</evidence>
<evidence type="ECO:0000259" key="2">
    <source>
        <dbReference type="Pfam" id="PF12969"/>
    </source>
</evidence>
<keyword evidence="5" id="KW-1185">Reference proteome</keyword>
<dbReference type="InterPro" id="IPR038765">
    <property type="entry name" value="Papain-like_cys_pep_sf"/>
</dbReference>
<reference evidence="4" key="2">
    <citation type="submission" date="2016-11" db="EMBL/GenBank/DDBJ databases">
        <authorList>
            <person name="Jaros S."/>
            <person name="Januszkiewicz K."/>
            <person name="Wedrychowicz H."/>
        </authorList>
    </citation>
    <scope>NUCLEOTIDE SEQUENCE [LARGE SCALE GENOMIC DNA]</scope>
    <source>
        <strain evidence="4">YR203</strain>
    </source>
</reference>
<evidence type="ECO:0000259" key="1">
    <source>
        <dbReference type="Pfam" id="PF01841"/>
    </source>
</evidence>
<evidence type="ECO:0000313" key="3">
    <source>
        <dbReference type="EMBL" id="KFF26314.1"/>
    </source>
</evidence>
<dbReference type="InterPro" id="IPR002931">
    <property type="entry name" value="Transglutaminase-like"/>
</dbReference>
<dbReference type="Proteomes" id="UP000028719">
    <property type="component" value="Unassembled WGS sequence"/>
</dbReference>
<name>A0A1M5BDX6_9FLAO</name>
<evidence type="ECO:0000313" key="5">
    <source>
        <dbReference type="Proteomes" id="UP000028719"/>
    </source>
</evidence>
<sequence>MKNFVTTNKLNVAVCCLAFNVLSAQHKFLVQPAFEETDLRKENSLIEKTAPAEILYRSVRFNVLRDFSVEKEYYSKIKIFNKDKAEDWLNIEIPVQTGESLDKYDVKVYNISNGKVEKISIDKKDQLKENFVKGLKFYKVAVPNILDGSVIEYSYRITTNNVFGLTHYLEQNIPVVYQEYNLEYPDSLAYFFDNTGNAIVPKHQVATTESRMGALYNIYRFGYENMKPIRKELFTKDMNRFRGKIKPELKKFTTKYFSYEEITDWNTAAKKLDEIDNFGGYLKSNVKDIVPENIKTYYEPSERANKIFGFVKDNYKWNRKDGIFAEQTVKQLVKTKSGSGADINLLLIMLLRNAGIEANPLLISTVDNGILNIVAPNIGNLNFVLASAKINNKMYIYDATSFNSKADLLPERDWNDFGILLEKDKGITLSLKNTNVSKKEQTIKASLDIENSIVKGTFSQKDNGMYGIESYDEFDINKDKYNESFKSKYGAEMKDVESKVLQNGDFETQMKFSGNSLIDVVGSKIVMNPLLFLNKENELFDQTEARKHQIDFISAFDKEKRVELEIPENYKVVSIPKDKKIRTDDKEISYSYKVETVGNKLIITSKISTANNTYPKEYYPVFKQIWKVISDSENQVVSLEKKEG</sequence>
<proteinExistence type="predicted"/>
<dbReference type="SUPFAM" id="SSF54001">
    <property type="entry name" value="Cysteine proteinases"/>
    <property type="match status" value="1"/>
</dbReference>
<gene>
    <name evidence="3" type="ORF">IW16_10625</name>
    <name evidence="4" type="ORF">SAMN02787073_2225</name>
</gene>
<protein>
    <submittedName>
        <fullName evidence="4">Transglutaminase-like superfamily protein</fullName>
    </submittedName>
</protein>
<dbReference type="EMBL" id="JPRI01000003">
    <property type="protein sequence ID" value="KFF26314.1"/>
    <property type="molecule type" value="Genomic_DNA"/>
</dbReference>
<feature type="domain" description="Transglutaminase-like" evidence="1">
    <location>
        <begin position="295"/>
        <end position="358"/>
    </location>
</feature>
<organism evidence="4 6">
    <name type="scientific">Chryseobacterium vrystaatense</name>
    <dbReference type="NCBI Taxonomy" id="307480"/>
    <lineage>
        <taxon>Bacteria</taxon>
        <taxon>Pseudomonadati</taxon>
        <taxon>Bacteroidota</taxon>
        <taxon>Flavobacteriia</taxon>
        <taxon>Flavobacteriales</taxon>
        <taxon>Weeksellaceae</taxon>
        <taxon>Chryseobacterium group</taxon>
        <taxon>Chryseobacterium</taxon>
    </lineage>
</organism>